<dbReference type="InterPro" id="IPR033740">
    <property type="entry name" value="Pept_M24B"/>
</dbReference>
<dbReference type="InterPro" id="IPR000587">
    <property type="entry name" value="Creatinase_N"/>
</dbReference>
<organism evidence="9 10">
    <name type="scientific">Babjeviella inositovora NRRL Y-12698</name>
    <dbReference type="NCBI Taxonomy" id="984486"/>
    <lineage>
        <taxon>Eukaryota</taxon>
        <taxon>Fungi</taxon>
        <taxon>Dikarya</taxon>
        <taxon>Ascomycota</taxon>
        <taxon>Saccharomycotina</taxon>
        <taxon>Pichiomycetes</taxon>
        <taxon>Serinales incertae sedis</taxon>
        <taxon>Babjeviella</taxon>
    </lineage>
</organism>
<keyword evidence="3" id="KW-0479">Metal-binding</keyword>
<keyword evidence="10" id="KW-1185">Reference proteome</keyword>
<dbReference type="InterPro" id="IPR000994">
    <property type="entry name" value="Pept_M24"/>
</dbReference>
<comment type="similarity">
    <text evidence="2">Belongs to the peptidase M24B family.</text>
</comment>
<evidence type="ECO:0000313" key="9">
    <source>
        <dbReference type="EMBL" id="ODQ82737.1"/>
    </source>
</evidence>
<dbReference type="FunFam" id="3.90.230.10:FF:000007">
    <property type="entry name" value="Xaa-Pro aminopeptidase P"/>
    <property type="match status" value="1"/>
</dbReference>
<dbReference type="Pfam" id="PF00557">
    <property type="entry name" value="Peptidase_M24"/>
    <property type="match status" value="1"/>
</dbReference>
<dbReference type="InterPro" id="IPR032416">
    <property type="entry name" value="Peptidase_M24_C"/>
</dbReference>
<keyword evidence="5" id="KW-0464">Manganese</keyword>
<dbReference type="EMBL" id="KV454426">
    <property type="protein sequence ID" value="ODQ82737.1"/>
    <property type="molecule type" value="Genomic_DNA"/>
</dbReference>
<evidence type="ECO:0000256" key="4">
    <source>
        <dbReference type="ARBA" id="ARBA00022801"/>
    </source>
</evidence>
<dbReference type="STRING" id="984486.A0A1E3R048"/>
<dbReference type="InterPro" id="IPR050422">
    <property type="entry name" value="X-Pro_aminopeptidase_P"/>
</dbReference>
<name>A0A1E3R048_9ASCO</name>
<evidence type="ECO:0000313" key="10">
    <source>
        <dbReference type="Proteomes" id="UP000094336"/>
    </source>
</evidence>
<dbReference type="GeneID" id="30145405"/>
<dbReference type="Pfam" id="PF16189">
    <property type="entry name" value="Creatinase_N_2"/>
    <property type="match status" value="1"/>
</dbReference>
<dbReference type="Gene3D" id="3.90.230.10">
    <property type="entry name" value="Creatinase/methionine aminopeptidase superfamily"/>
    <property type="match status" value="1"/>
</dbReference>
<feature type="domain" description="Peptidase M24 C-terminal" evidence="8">
    <location>
        <begin position="598"/>
        <end position="661"/>
    </location>
</feature>
<dbReference type="OrthoDB" id="9995434at2759"/>
<comment type="cofactor">
    <cofactor evidence="1">
        <name>Mn(2+)</name>
        <dbReference type="ChEBI" id="CHEBI:29035"/>
    </cofactor>
</comment>
<dbReference type="GO" id="GO:0070006">
    <property type="term" value="F:metalloaminopeptidase activity"/>
    <property type="evidence" value="ECO:0007669"/>
    <property type="project" value="InterPro"/>
</dbReference>
<evidence type="ECO:0000256" key="2">
    <source>
        <dbReference type="ARBA" id="ARBA00008766"/>
    </source>
</evidence>
<evidence type="ECO:0000259" key="7">
    <source>
        <dbReference type="Pfam" id="PF01321"/>
    </source>
</evidence>
<keyword evidence="4" id="KW-0378">Hydrolase</keyword>
<proteinExistence type="inferred from homology"/>
<dbReference type="FunFam" id="3.40.350.10:FF:000003">
    <property type="entry name" value="Xaa-pro aminopeptidase P"/>
    <property type="match status" value="1"/>
</dbReference>
<dbReference type="AlphaFoldDB" id="A0A1E3R048"/>
<dbReference type="SUPFAM" id="SSF55920">
    <property type="entry name" value="Creatinase/aminopeptidase"/>
    <property type="match status" value="1"/>
</dbReference>
<dbReference type="InterPro" id="IPR029149">
    <property type="entry name" value="Creatin/AminoP/Spt16_N"/>
</dbReference>
<evidence type="ECO:0000259" key="8">
    <source>
        <dbReference type="Pfam" id="PF16188"/>
    </source>
</evidence>
<dbReference type="Gene3D" id="3.40.350.10">
    <property type="entry name" value="Creatinase/prolidase N-terminal domain"/>
    <property type="match status" value="2"/>
</dbReference>
<evidence type="ECO:0000256" key="3">
    <source>
        <dbReference type="ARBA" id="ARBA00022723"/>
    </source>
</evidence>
<dbReference type="GO" id="GO:0005737">
    <property type="term" value="C:cytoplasm"/>
    <property type="evidence" value="ECO:0007669"/>
    <property type="project" value="UniProtKB-ARBA"/>
</dbReference>
<dbReference type="SUPFAM" id="SSF53092">
    <property type="entry name" value="Creatinase/prolidase N-terminal domain"/>
    <property type="match status" value="1"/>
</dbReference>
<accession>A0A1E3R048</accession>
<dbReference type="RefSeq" id="XP_018988065.1">
    <property type="nucleotide sequence ID" value="XM_019127552.1"/>
</dbReference>
<dbReference type="PANTHER" id="PTHR43763:SF6">
    <property type="entry name" value="XAA-PRO AMINOPEPTIDASE 1"/>
    <property type="match status" value="1"/>
</dbReference>
<gene>
    <name evidence="9" type="ORF">BABINDRAFT_159254</name>
</gene>
<sequence length="662" mass="73790">MDEKYSLRDYSLSPDKHTSCFTSLFSLYQGLPSAQFSDSDSCDDESFAAEPAPVSVYDSTEILRRLREHMSDHGVGVYIIPSEDEHQSEYTADADKRRGYVSGFDGSAGVAIVASKHAALSTDGRYFLQAEQQLDANWELLKQATPGYPTWQSWALMQILDGHTEYRSLGIDPRLISKASGDYLAEMCARHRIELKLVYDNLVDSVWTNKPERSTVPVYELPLAYSGETSASKLARIQEHLTASSAEGTVISALDEIAWIFNLRGTDIAFSPVFFAYSIITPSKVVLYINQVKLGPATRKHLAELGVEIKDYARVWEDITLVFVQGKVILPQSASYALVARLPALVPYELASFVEDWKAIKNPVELENAQIAQTKDSIATIQLFAWLDAQLRKGRRVTEWDVAVKIAKLRAKQPHYKGLSYETISSSGPNGAIIHYAPTAEHHAVIDLRQLFLLDSGAQYLEGTTDITRTVHFGKPTSEEKVYYTAVLQGHLNLAREVFPGNGSVTGQNLDILARTPLWRLGVDYKHGTGHGIGSFLGVHEGPIGIGSNSSGKTNPARLAVGNVLSDEPGFYKDGEYGIRIESDLAIVESGRESNGTKFLKFDYMTQVPFARNLVNWETLSGEERAWIGEYYKELRRVLKPRLLELGDKRAWKWLDKETSAF</sequence>
<dbReference type="PANTHER" id="PTHR43763">
    <property type="entry name" value="XAA-PRO AMINOPEPTIDASE 1"/>
    <property type="match status" value="1"/>
</dbReference>
<dbReference type="CDD" id="cd01085">
    <property type="entry name" value="APP"/>
    <property type="match status" value="1"/>
</dbReference>
<dbReference type="Pfam" id="PF01321">
    <property type="entry name" value="Creatinase_N"/>
    <property type="match status" value="1"/>
</dbReference>
<dbReference type="InterPro" id="IPR036005">
    <property type="entry name" value="Creatinase/aminopeptidase-like"/>
</dbReference>
<evidence type="ECO:0000256" key="5">
    <source>
        <dbReference type="ARBA" id="ARBA00023211"/>
    </source>
</evidence>
<protein>
    <recommendedName>
        <fullName evidence="11">Xaa-Pro aminopeptidase P</fullName>
    </recommendedName>
</protein>
<feature type="domain" description="Creatinase N-terminal" evidence="7">
    <location>
        <begin position="63"/>
        <end position="188"/>
    </location>
</feature>
<dbReference type="Pfam" id="PF16188">
    <property type="entry name" value="Peptidase_M24_C"/>
    <property type="match status" value="1"/>
</dbReference>
<evidence type="ECO:0000259" key="6">
    <source>
        <dbReference type="Pfam" id="PF00557"/>
    </source>
</evidence>
<dbReference type="GO" id="GO:0046872">
    <property type="term" value="F:metal ion binding"/>
    <property type="evidence" value="ECO:0007669"/>
    <property type="project" value="UniProtKB-KW"/>
</dbReference>
<reference evidence="10" key="1">
    <citation type="submission" date="2016-05" db="EMBL/GenBank/DDBJ databases">
        <title>Comparative genomics of biotechnologically important yeasts.</title>
        <authorList>
            <consortium name="DOE Joint Genome Institute"/>
            <person name="Riley R."/>
            <person name="Haridas S."/>
            <person name="Wolfe K.H."/>
            <person name="Lopes M.R."/>
            <person name="Hittinger C.T."/>
            <person name="Goker M."/>
            <person name="Salamov A."/>
            <person name="Wisecaver J."/>
            <person name="Long T.M."/>
            <person name="Aerts A.L."/>
            <person name="Barry K."/>
            <person name="Choi C."/>
            <person name="Clum A."/>
            <person name="Coughlan A.Y."/>
            <person name="Deshpande S."/>
            <person name="Douglass A.P."/>
            <person name="Hanson S.J."/>
            <person name="Klenk H.-P."/>
            <person name="Labutti K."/>
            <person name="Lapidus A."/>
            <person name="Lindquist E."/>
            <person name="Lipzen A."/>
            <person name="Meier-Kolthoff J.P."/>
            <person name="Ohm R.A."/>
            <person name="Otillar R.P."/>
            <person name="Pangilinan J."/>
            <person name="Peng Y."/>
            <person name="Rokas A."/>
            <person name="Rosa C.A."/>
            <person name="Scheuner C."/>
            <person name="Sibirny A.A."/>
            <person name="Slot J.C."/>
            <person name="Stielow J.B."/>
            <person name="Sun H."/>
            <person name="Kurtzman C.P."/>
            <person name="Blackwell M."/>
            <person name="Grigoriev I.V."/>
            <person name="Jeffries T.W."/>
        </authorList>
    </citation>
    <scope>NUCLEOTIDE SEQUENCE [LARGE SCALE GENOMIC DNA]</scope>
    <source>
        <strain evidence="10">NRRL Y-12698</strain>
    </source>
</reference>
<evidence type="ECO:0000256" key="1">
    <source>
        <dbReference type="ARBA" id="ARBA00001936"/>
    </source>
</evidence>
<evidence type="ECO:0008006" key="11">
    <source>
        <dbReference type="Google" id="ProtNLM"/>
    </source>
</evidence>
<feature type="domain" description="Peptidase M24" evidence="6">
    <location>
        <begin position="375"/>
        <end position="588"/>
    </location>
</feature>
<dbReference type="Proteomes" id="UP000094336">
    <property type="component" value="Unassembled WGS sequence"/>
</dbReference>